<evidence type="ECO:0000313" key="3">
    <source>
        <dbReference type="Proteomes" id="UP001153269"/>
    </source>
</evidence>
<evidence type="ECO:0000313" key="2">
    <source>
        <dbReference type="EMBL" id="CAB1437885.1"/>
    </source>
</evidence>
<name>A0A9N7YTS6_PLEPL</name>
<evidence type="ECO:0000256" key="1">
    <source>
        <dbReference type="SAM" id="MobiDB-lite"/>
    </source>
</evidence>
<protein>
    <submittedName>
        <fullName evidence="2">Uncharacterized protein</fullName>
    </submittedName>
</protein>
<keyword evidence="3" id="KW-1185">Reference proteome</keyword>
<organism evidence="2 3">
    <name type="scientific">Pleuronectes platessa</name>
    <name type="common">European plaice</name>
    <dbReference type="NCBI Taxonomy" id="8262"/>
    <lineage>
        <taxon>Eukaryota</taxon>
        <taxon>Metazoa</taxon>
        <taxon>Chordata</taxon>
        <taxon>Craniata</taxon>
        <taxon>Vertebrata</taxon>
        <taxon>Euteleostomi</taxon>
        <taxon>Actinopterygii</taxon>
        <taxon>Neopterygii</taxon>
        <taxon>Teleostei</taxon>
        <taxon>Neoteleostei</taxon>
        <taxon>Acanthomorphata</taxon>
        <taxon>Carangaria</taxon>
        <taxon>Pleuronectiformes</taxon>
        <taxon>Pleuronectoidei</taxon>
        <taxon>Pleuronectidae</taxon>
        <taxon>Pleuronectes</taxon>
    </lineage>
</organism>
<feature type="compositionally biased region" description="Polar residues" evidence="1">
    <location>
        <begin position="255"/>
        <end position="273"/>
    </location>
</feature>
<reference evidence="2" key="1">
    <citation type="submission" date="2020-03" db="EMBL/GenBank/DDBJ databases">
        <authorList>
            <person name="Weist P."/>
        </authorList>
    </citation>
    <scope>NUCLEOTIDE SEQUENCE</scope>
</reference>
<sequence length="273" mass="30050">MEGISCRPPGEIPSIAGWLAWLRYFQYSQIWFECSAGERIHRTELLSGTQHNPHPTWTRVHGGGVPGPAGCGLFHVGFVAEPFGSGRHDRPLPHHHLPQTTLHQEVLLDLHHRCHQGAMVILCVGILHRLPPLVCSSSSSLLFLSSSSEVMSCRSSTSLLLFLLSVQSVDSTHARLLPVLPSFLIPEVDGFAVDDACMILPPPRHNPTPPPPRQLPHLHPSPGRFYSRKLLKLRSLLSACLQRNLHQSGDRQFQEDQSGAATPTLQPASCTTS</sequence>
<accession>A0A9N7YTS6</accession>
<proteinExistence type="predicted"/>
<dbReference type="Proteomes" id="UP001153269">
    <property type="component" value="Unassembled WGS sequence"/>
</dbReference>
<gene>
    <name evidence="2" type="ORF">PLEPLA_LOCUS25872</name>
</gene>
<feature type="region of interest" description="Disordered" evidence="1">
    <location>
        <begin position="250"/>
        <end position="273"/>
    </location>
</feature>
<dbReference type="EMBL" id="CADEAL010002082">
    <property type="protein sequence ID" value="CAB1437885.1"/>
    <property type="molecule type" value="Genomic_DNA"/>
</dbReference>
<dbReference type="AlphaFoldDB" id="A0A9N7YTS6"/>
<comment type="caution">
    <text evidence="2">The sequence shown here is derived from an EMBL/GenBank/DDBJ whole genome shotgun (WGS) entry which is preliminary data.</text>
</comment>